<comment type="caution">
    <text evidence="1">The sequence shown here is derived from an EMBL/GenBank/DDBJ whole genome shotgun (WGS) entry which is preliminary data.</text>
</comment>
<dbReference type="Proteomes" id="UP000825388">
    <property type="component" value="Unassembled WGS sequence"/>
</dbReference>
<reference evidence="1" key="1">
    <citation type="submission" date="2015-12" db="EMBL/GenBank/DDBJ databases">
        <authorList>
            <person name="Bansal K."/>
            <person name="Midha S."/>
            <person name="Patil P.B."/>
        </authorList>
    </citation>
    <scope>NUCLEOTIDE SEQUENCE</scope>
    <source>
        <strain evidence="1">LMG867</strain>
    </source>
</reference>
<proteinExistence type="predicted"/>
<evidence type="ECO:0000313" key="2">
    <source>
        <dbReference type="Proteomes" id="UP000825388"/>
    </source>
</evidence>
<accession>A0AAW4RJW4</accession>
<dbReference type="RefSeq" id="WP_089112246.1">
    <property type="nucleotide sequence ID" value="NZ_LOKL01000064.1"/>
</dbReference>
<protein>
    <recommendedName>
        <fullName evidence="3">Chemotaxis protein</fullName>
    </recommendedName>
</protein>
<dbReference type="AlphaFoldDB" id="A0AAW4RJW4"/>
<name>A0AAW4RJW4_XANCI</name>
<evidence type="ECO:0000313" key="1">
    <source>
        <dbReference type="EMBL" id="MBZ3923562.1"/>
    </source>
</evidence>
<organism evidence="1 2">
    <name type="scientific">Xanthomonas citri pv. sesbaniae</name>
    <dbReference type="NCBI Taxonomy" id="473425"/>
    <lineage>
        <taxon>Bacteria</taxon>
        <taxon>Pseudomonadati</taxon>
        <taxon>Pseudomonadota</taxon>
        <taxon>Gammaproteobacteria</taxon>
        <taxon>Lysobacterales</taxon>
        <taxon>Lysobacteraceae</taxon>
        <taxon>Xanthomonas</taxon>
    </lineage>
</organism>
<dbReference type="EMBL" id="LOKL01000064">
    <property type="protein sequence ID" value="MBZ3923562.1"/>
    <property type="molecule type" value="Genomic_DNA"/>
</dbReference>
<gene>
    <name evidence="1" type="ORF">Xseb_23270</name>
</gene>
<evidence type="ECO:0008006" key="3">
    <source>
        <dbReference type="Google" id="ProtNLM"/>
    </source>
</evidence>
<sequence>MQHFDTSTWISILALVVSLLSLAAAIWASYICQQSLSHARKTYDEQLSISFVRERSQLLQLITQNQAVLEKTRLRIGALKANFDASPQPVQVLLHNYTDLFTEYLPRIEGSIRQCSALWHEVAEWDESKGIHALVHHQARYRALMEDDQIAHDQGLIMVGIVEQKLSDAMAYFSGATR</sequence>